<dbReference type="OrthoDB" id="103403at2"/>
<feature type="transmembrane region" description="Helical" evidence="6">
    <location>
        <begin position="227"/>
        <end position="248"/>
    </location>
</feature>
<protein>
    <submittedName>
        <fullName evidence="7">Oligosaccharide flippase family protein</fullName>
    </submittedName>
</protein>
<name>A0A5C5U7J1_9GAMM</name>
<reference evidence="7 8" key="1">
    <citation type="submission" date="2019-07" db="EMBL/GenBank/DDBJ databases">
        <title>Luteimonas sp. YD-1 nov., isolated from acidic soil.</title>
        <authorList>
            <person name="Zhou J."/>
        </authorList>
    </citation>
    <scope>NUCLEOTIDE SEQUENCE [LARGE SCALE GENOMIC DNA]</scope>
    <source>
        <strain evidence="7 8">YD-1</strain>
    </source>
</reference>
<evidence type="ECO:0000313" key="7">
    <source>
        <dbReference type="EMBL" id="TWT21818.1"/>
    </source>
</evidence>
<dbReference type="InterPro" id="IPR002797">
    <property type="entry name" value="Polysacc_synth"/>
</dbReference>
<dbReference type="GO" id="GO:0005886">
    <property type="term" value="C:plasma membrane"/>
    <property type="evidence" value="ECO:0007669"/>
    <property type="project" value="UniProtKB-SubCell"/>
</dbReference>
<accession>A0A5C5U7J1</accession>
<feature type="transmembrane region" description="Helical" evidence="6">
    <location>
        <begin position="123"/>
        <end position="143"/>
    </location>
</feature>
<keyword evidence="2" id="KW-1003">Cell membrane</keyword>
<feature type="transmembrane region" description="Helical" evidence="6">
    <location>
        <begin position="432"/>
        <end position="454"/>
    </location>
</feature>
<dbReference type="Pfam" id="PF01943">
    <property type="entry name" value="Polysacc_synt"/>
    <property type="match status" value="1"/>
</dbReference>
<feature type="transmembrane region" description="Helical" evidence="6">
    <location>
        <begin position="12"/>
        <end position="35"/>
    </location>
</feature>
<dbReference type="Proteomes" id="UP000315949">
    <property type="component" value="Unassembled WGS sequence"/>
</dbReference>
<dbReference type="InterPro" id="IPR050833">
    <property type="entry name" value="Poly_Biosynth_Transport"/>
</dbReference>
<feature type="transmembrane region" description="Helical" evidence="6">
    <location>
        <begin position="372"/>
        <end position="392"/>
    </location>
</feature>
<keyword evidence="8" id="KW-1185">Reference proteome</keyword>
<evidence type="ECO:0000256" key="1">
    <source>
        <dbReference type="ARBA" id="ARBA00004651"/>
    </source>
</evidence>
<feature type="transmembrane region" description="Helical" evidence="6">
    <location>
        <begin position="339"/>
        <end position="360"/>
    </location>
</feature>
<evidence type="ECO:0000256" key="5">
    <source>
        <dbReference type="ARBA" id="ARBA00023136"/>
    </source>
</evidence>
<feature type="transmembrane region" description="Helical" evidence="6">
    <location>
        <begin position="155"/>
        <end position="175"/>
    </location>
</feature>
<feature type="transmembrane region" description="Helical" evidence="6">
    <location>
        <begin position="91"/>
        <end position="111"/>
    </location>
</feature>
<feature type="transmembrane region" description="Helical" evidence="6">
    <location>
        <begin position="47"/>
        <end position="70"/>
    </location>
</feature>
<organism evidence="7 8">
    <name type="scientific">Luteimonas wenzhouensis</name>
    <dbReference type="NCBI Taxonomy" id="2599615"/>
    <lineage>
        <taxon>Bacteria</taxon>
        <taxon>Pseudomonadati</taxon>
        <taxon>Pseudomonadota</taxon>
        <taxon>Gammaproteobacteria</taxon>
        <taxon>Lysobacterales</taxon>
        <taxon>Lysobacteraceae</taxon>
        <taxon>Luteimonas</taxon>
    </lineage>
</organism>
<evidence type="ECO:0000256" key="4">
    <source>
        <dbReference type="ARBA" id="ARBA00022989"/>
    </source>
</evidence>
<feature type="transmembrane region" description="Helical" evidence="6">
    <location>
        <begin position="460"/>
        <end position="480"/>
    </location>
</feature>
<evidence type="ECO:0000256" key="2">
    <source>
        <dbReference type="ARBA" id="ARBA00022475"/>
    </source>
</evidence>
<proteinExistence type="predicted"/>
<dbReference type="EMBL" id="VOHE01000001">
    <property type="protein sequence ID" value="TWT21818.1"/>
    <property type="molecule type" value="Genomic_DNA"/>
</dbReference>
<feature type="transmembrane region" description="Helical" evidence="6">
    <location>
        <begin position="260"/>
        <end position="288"/>
    </location>
</feature>
<evidence type="ECO:0000256" key="3">
    <source>
        <dbReference type="ARBA" id="ARBA00022692"/>
    </source>
</evidence>
<sequence>MSQQFSGAAAIRAAVMIMGSTYVTYAVGLLVSIVIARHLGPDDFGRYAYVVWMAGILLAIANNGLTSTSIRFVSESLGRKSPDAARRVHGWLLRRQVACMVLVALGFIVAARWLAPDGWEGPLAWFVLVALAAGLSKAVYIFDASIAKGYGRFDVEARATVAMSFLNLVLVLVLVALRAPLIAYLCAFVLVSAGHMAISRTMLRKGGMRARMDPPDPALEAQVRRHLLWTVVLVLAYTFSHMSIETYLLNATVGTAEVGFFAIAAALSRGGVDLLASGLVTVMMPVMAHGFGEGGTARVNEIMANCLRYCLFMGLLLIGVGVLVARPGVLLMYGEQYEAVVFALRVMVVVGGLTLGEAAFNSLLSTTDNQRMRVVFAVLSLVITAGFAFALVPRWGLAGAIASHAASRLLVFALVAALISRRLALRIPWREFLRLGGCALLAGALACALVLAMPGMWTELVAGVVFALLFLAATVVFDAWRASDVAHLLEFLERYPAVHGRVSGPLRRWATGLQ</sequence>
<feature type="transmembrane region" description="Helical" evidence="6">
    <location>
        <begin position="181"/>
        <end position="203"/>
    </location>
</feature>
<evidence type="ECO:0000313" key="8">
    <source>
        <dbReference type="Proteomes" id="UP000315949"/>
    </source>
</evidence>
<keyword evidence="4 6" id="KW-1133">Transmembrane helix</keyword>
<feature type="transmembrane region" description="Helical" evidence="6">
    <location>
        <begin position="309"/>
        <end position="333"/>
    </location>
</feature>
<comment type="subcellular location">
    <subcellularLocation>
        <location evidence="1">Cell membrane</location>
        <topology evidence="1">Multi-pass membrane protein</topology>
    </subcellularLocation>
</comment>
<dbReference type="AlphaFoldDB" id="A0A5C5U7J1"/>
<evidence type="ECO:0000256" key="6">
    <source>
        <dbReference type="SAM" id="Phobius"/>
    </source>
</evidence>
<dbReference type="RefSeq" id="WP_146310064.1">
    <property type="nucleotide sequence ID" value="NZ_VOHE01000001.1"/>
</dbReference>
<feature type="transmembrane region" description="Helical" evidence="6">
    <location>
        <begin position="398"/>
        <end position="420"/>
    </location>
</feature>
<keyword evidence="3 6" id="KW-0812">Transmembrane</keyword>
<gene>
    <name evidence="7" type="ORF">FQY79_01425</name>
</gene>
<keyword evidence="5 6" id="KW-0472">Membrane</keyword>
<dbReference type="PANTHER" id="PTHR30250:SF11">
    <property type="entry name" value="O-ANTIGEN TRANSPORTER-RELATED"/>
    <property type="match status" value="1"/>
</dbReference>
<dbReference type="PANTHER" id="PTHR30250">
    <property type="entry name" value="PST FAMILY PREDICTED COLANIC ACID TRANSPORTER"/>
    <property type="match status" value="1"/>
</dbReference>
<comment type="caution">
    <text evidence="7">The sequence shown here is derived from an EMBL/GenBank/DDBJ whole genome shotgun (WGS) entry which is preliminary data.</text>
</comment>